<keyword evidence="1" id="KW-1133">Transmembrane helix</keyword>
<keyword evidence="1" id="KW-0472">Membrane</keyword>
<dbReference type="RefSeq" id="WP_134248882.1">
    <property type="nucleotide sequence ID" value="NZ_SNQI01000005.1"/>
</dbReference>
<gene>
    <name evidence="2" type="ORF">E2488_13360</name>
</gene>
<keyword evidence="1" id="KW-0812">Transmembrane</keyword>
<comment type="caution">
    <text evidence="2">The sequence shown here is derived from an EMBL/GenBank/DDBJ whole genome shotgun (WGS) entry which is preliminary data.</text>
</comment>
<dbReference type="EMBL" id="SNQI01000005">
    <property type="protein sequence ID" value="TEW72438.1"/>
    <property type="molecule type" value="Genomic_DNA"/>
</dbReference>
<evidence type="ECO:0000313" key="3">
    <source>
        <dbReference type="Proteomes" id="UP000298517"/>
    </source>
</evidence>
<accession>A0A4Y8APA1</accession>
<evidence type="ECO:0000313" key="2">
    <source>
        <dbReference type="EMBL" id="TEW72438.1"/>
    </source>
</evidence>
<name>A0A4Y8APA1_9FLAO</name>
<evidence type="ECO:0000256" key="1">
    <source>
        <dbReference type="SAM" id="Phobius"/>
    </source>
</evidence>
<keyword evidence="3" id="KW-1185">Reference proteome</keyword>
<feature type="transmembrane region" description="Helical" evidence="1">
    <location>
        <begin position="12"/>
        <end position="31"/>
    </location>
</feature>
<protein>
    <recommendedName>
        <fullName evidence="4">DUF1206 domain-containing protein</fullName>
    </recommendedName>
</protein>
<proteinExistence type="predicted"/>
<feature type="transmembrane region" description="Helical" evidence="1">
    <location>
        <begin position="51"/>
        <end position="74"/>
    </location>
</feature>
<dbReference type="OrthoDB" id="1448098at2"/>
<dbReference type="AlphaFoldDB" id="A0A4Y8APA1"/>
<organism evidence="2 3">
    <name type="scientific">Gramella jeungdoensis</name>
    <dbReference type="NCBI Taxonomy" id="708091"/>
    <lineage>
        <taxon>Bacteria</taxon>
        <taxon>Pseudomonadati</taxon>
        <taxon>Bacteroidota</taxon>
        <taxon>Flavobacteriia</taxon>
        <taxon>Flavobacteriales</taxon>
        <taxon>Flavobacteriaceae</taxon>
        <taxon>Christiangramia</taxon>
    </lineage>
</organism>
<dbReference type="Proteomes" id="UP000298517">
    <property type="component" value="Unassembled WGS sequence"/>
</dbReference>
<reference evidence="2 3" key="1">
    <citation type="journal article" date="2011" name="J. Microbiol.">
        <title>Gramella jeungdoensis sp. nov., isolated from a solar saltern in Korea.</title>
        <authorList>
            <person name="Joung Y."/>
            <person name="Kim H."/>
            <person name="Jang T."/>
            <person name="Ahn T.S."/>
            <person name="Joh K."/>
        </authorList>
    </citation>
    <scope>NUCLEOTIDE SEQUENCE [LARGE SCALE GENOMIC DNA]</scope>
    <source>
        <strain evidence="2 3">KCTC 23123</strain>
    </source>
</reference>
<sequence length="79" mass="9234">MNQYKKATFLHLTLRFGAAFLVLFSIVKIGLKILRSGSFNQMITDYFGPETWYRFVGQLLLASLFYGLFMAGYYKFIKK</sequence>
<evidence type="ECO:0008006" key="4">
    <source>
        <dbReference type="Google" id="ProtNLM"/>
    </source>
</evidence>